<gene>
    <name evidence="1" type="ORF">ANN_27620</name>
</gene>
<reference evidence="1 2" key="1">
    <citation type="journal article" date="2022" name="Allergy">
        <title>Genome assembly and annotation of Periplaneta americana reveal a comprehensive cockroach allergen profile.</title>
        <authorList>
            <person name="Wang L."/>
            <person name="Xiong Q."/>
            <person name="Saelim N."/>
            <person name="Wang L."/>
            <person name="Nong W."/>
            <person name="Wan A.T."/>
            <person name="Shi M."/>
            <person name="Liu X."/>
            <person name="Cao Q."/>
            <person name="Hui J.H.L."/>
            <person name="Sookrung N."/>
            <person name="Leung T.F."/>
            <person name="Tungtrongchitr A."/>
            <person name="Tsui S.K.W."/>
        </authorList>
    </citation>
    <scope>NUCLEOTIDE SEQUENCE [LARGE SCALE GENOMIC DNA]</scope>
    <source>
        <strain evidence="1">PWHHKU_190912</strain>
    </source>
</reference>
<keyword evidence="2" id="KW-1185">Reference proteome</keyword>
<proteinExistence type="predicted"/>
<dbReference type="EMBL" id="JAJSOF020000041">
    <property type="protein sequence ID" value="KAJ4425994.1"/>
    <property type="molecule type" value="Genomic_DNA"/>
</dbReference>
<name>A0ABQ8RWA8_PERAM</name>
<evidence type="ECO:0000313" key="2">
    <source>
        <dbReference type="Proteomes" id="UP001148838"/>
    </source>
</evidence>
<accession>A0ABQ8RWA8</accession>
<sequence length="81" mass="9552">MKASWEAFLQNINVCNLLDSNDDPLLATTRNFAQEIRASIQQLVFPSEEQPNLRNLRKKLRNQQFEEWKKLNHRGKGVSHF</sequence>
<organism evidence="1 2">
    <name type="scientific">Periplaneta americana</name>
    <name type="common">American cockroach</name>
    <name type="synonym">Blatta americana</name>
    <dbReference type="NCBI Taxonomy" id="6978"/>
    <lineage>
        <taxon>Eukaryota</taxon>
        <taxon>Metazoa</taxon>
        <taxon>Ecdysozoa</taxon>
        <taxon>Arthropoda</taxon>
        <taxon>Hexapoda</taxon>
        <taxon>Insecta</taxon>
        <taxon>Pterygota</taxon>
        <taxon>Neoptera</taxon>
        <taxon>Polyneoptera</taxon>
        <taxon>Dictyoptera</taxon>
        <taxon>Blattodea</taxon>
        <taxon>Blattoidea</taxon>
        <taxon>Blattidae</taxon>
        <taxon>Blattinae</taxon>
        <taxon>Periplaneta</taxon>
    </lineage>
</organism>
<protein>
    <submittedName>
        <fullName evidence="1">Uncharacterized protein</fullName>
    </submittedName>
</protein>
<dbReference type="Proteomes" id="UP001148838">
    <property type="component" value="Unassembled WGS sequence"/>
</dbReference>
<evidence type="ECO:0000313" key="1">
    <source>
        <dbReference type="EMBL" id="KAJ4425994.1"/>
    </source>
</evidence>
<comment type="caution">
    <text evidence="1">The sequence shown here is derived from an EMBL/GenBank/DDBJ whole genome shotgun (WGS) entry which is preliminary data.</text>
</comment>